<dbReference type="VEuPathDB" id="VectorBase:AQUA002885"/>
<dbReference type="EC" id="2.3.1.48" evidence="9"/>
<dbReference type="Pfam" id="PF11717">
    <property type="entry name" value="Tudor-knot"/>
    <property type="match status" value="1"/>
</dbReference>
<dbReference type="Gene3D" id="3.30.60.60">
    <property type="entry name" value="N-acetyl transferase-like"/>
    <property type="match status" value="1"/>
</dbReference>
<dbReference type="PANTHER" id="PTHR10615:SF82">
    <property type="entry name" value="HISTONE ACETYLTRANSFERASE KAT8"/>
    <property type="match status" value="1"/>
</dbReference>
<feature type="active site" description="Proton donor/acceptor" evidence="8">
    <location>
        <position position="445"/>
    </location>
</feature>
<keyword evidence="4" id="KW-0808">Transferase</keyword>
<reference evidence="12" key="1">
    <citation type="submission" date="2020-05" db="UniProtKB">
        <authorList>
            <consortium name="EnsemblMetazoa"/>
        </authorList>
    </citation>
    <scope>IDENTIFICATION</scope>
    <source>
        <strain evidence="12">SANGQUA</strain>
    </source>
</reference>
<dbReference type="InterPro" id="IPR040706">
    <property type="entry name" value="Zf-MYST"/>
</dbReference>
<dbReference type="GO" id="GO:0046972">
    <property type="term" value="F:histone H4K16 acetyltransferase activity"/>
    <property type="evidence" value="ECO:0007669"/>
    <property type="project" value="TreeGrafter"/>
</dbReference>
<keyword evidence="13" id="KW-1185">Reference proteome</keyword>
<dbReference type="SUPFAM" id="SSF55729">
    <property type="entry name" value="Acyl-CoA N-acyltransferases (Nat)"/>
    <property type="match status" value="1"/>
</dbReference>
<feature type="compositionally biased region" description="Low complexity" evidence="10">
    <location>
        <begin position="70"/>
        <end position="86"/>
    </location>
</feature>
<dbReference type="InterPro" id="IPR036388">
    <property type="entry name" value="WH-like_DNA-bd_sf"/>
</dbReference>
<dbReference type="InterPro" id="IPR025995">
    <property type="entry name" value="Tudor-knot"/>
</dbReference>
<dbReference type="GO" id="GO:0005634">
    <property type="term" value="C:nucleus"/>
    <property type="evidence" value="ECO:0007669"/>
    <property type="project" value="UniProtKB-SubCell"/>
</dbReference>
<evidence type="ECO:0000256" key="8">
    <source>
        <dbReference type="PIRSR" id="PIRSR602717-51"/>
    </source>
</evidence>
<dbReference type="GO" id="GO:0005705">
    <property type="term" value="C:polytene chromosome interband"/>
    <property type="evidence" value="ECO:0007669"/>
    <property type="project" value="UniProtKB-ARBA"/>
</dbReference>
<evidence type="ECO:0000256" key="3">
    <source>
        <dbReference type="ARBA" id="ARBA00010107"/>
    </source>
</evidence>
<dbReference type="GO" id="GO:0046872">
    <property type="term" value="F:metal ion binding"/>
    <property type="evidence" value="ECO:0007669"/>
    <property type="project" value="UniProtKB-KW"/>
</dbReference>
<dbReference type="GO" id="GO:0044545">
    <property type="term" value="C:NSL complex"/>
    <property type="evidence" value="ECO:0007669"/>
    <property type="project" value="TreeGrafter"/>
</dbReference>
<keyword evidence="7" id="KW-0479">Metal-binding</keyword>
<dbReference type="FunFam" id="3.40.1390.30:FF:000001">
    <property type="entry name" value="GTP cyclohydrolase 1 type 2"/>
    <property type="match status" value="1"/>
</dbReference>
<dbReference type="PROSITE" id="PS51726">
    <property type="entry name" value="MYST_HAT"/>
    <property type="match status" value="1"/>
</dbReference>
<comment type="similarity">
    <text evidence="3 9">Belongs to the MYST (SAS/MOZ) family.</text>
</comment>
<keyword evidence="5" id="KW-0007">Acetylation</keyword>
<dbReference type="PANTHER" id="PTHR10615">
    <property type="entry name" value="HISTONE ACETYLTRANSFERASE"/>
    <property type="match status" value="1"/>
</dbReference>
<feature type="binding site" evidence="7">
    <location>
        <position position="569"/>
    </location>
    <ligand>
        <name>a divalent metal cation</name>
        <dbReference type="ChEBI" id="CHEBI:60240"/>
        <label>1</label>
    </ligand>
</feature>
<dbReference type="FunFam" id="1.10.10.10:FF:000022">
    <property type="entry name" value="Histone acetyltransferase"/>
    <property type="match status" value="1"/>
</dbReference>
<dbReference type="GO" id="GO:0072487">
    <property type="term" value="C:MSL complex"/>
    <property type="evidence" value="ECO:0007669"/>
    <property type="project" value="TreeGrafter"/>
</dbReference>
<evidence type="ECO:0000256" key="4">
    <source>
        <dbReference type="ARBA" id="ARBA00022679"/>
    </source>
</evidence>
<dbReference type="Pfam" id="PF01784">
    <property type="entry name" value="DUF34_NIF3"/>
    <property type="match status" value="1"/>
</dbReference>
<sequence length="774" mass="85096">MVSQKSMRANADSEKENKTNAASSPSSGTGSGSGGGGGSGNTHAGDGSTAAAAAASSKQTKDKPASDTQSGPDGVSSSAAGSPDASGGEGNKDELVIGEEYMVQRQDGSWHLAQLIQSRQNPSDPKQLEYYIHYEGLNRRLDQWVTRDRISSESMPGGSPTGVGDRSTSTSIPPNASGDGATARKSPLGSNTANAKDRFSGLKPGSKEAGTLLMGGADHIASSLDGGDTDRKITRNQKRRHDEINHVQKTYADMDPTTAALEKEHEAITKVKYIDKLRIGKYEIDTWYFSPYPEEYGKVGTMYVCEYCLRYMRLAKTLKEHKAVCTRRQPPGSEIYRKGTLSIFEIDGKDHRFYCQTLCLMAKLFLDHKTLYYDVDPFYFYVLCEIDREGQHIVGYFSKEKESPEGNNVACILILPPYQRKGYGKLLIGFSYELSRLEGVIGSPEKPLSDLGKLSYRSYWAYTLLKLIKDYRTTTIKELSELSGITPDDIIYTLQSMNMVKYWKGQHVICVTMKQIQEHLQMPQFKKPKLMVDPAYLNSITNILLTIDLTEAVVAEARETGAQMIISYHPPIFAPLKRLTQASWKERIVIDCIRHDIAIYSPHTSWDNVTNGVNDWLADSLPHADSRPILENPINAAYGAGRLCTVKGEPLSERDAVQQIVKHTAMDCAMVSFASSGDKNRKVQTYAVCAGSGASVLKGVKADMYITGEMGNHEVLEATSNGTCVVLLGHSNSERGYLSVFKDILSKRLNGGVTVHVSSSDRDPMKLALRENAN</sequence>
<dbReference type="Gene3D" id="3.40.1390.30">
    <property type="entry name" value="NIF3 (NGG1p interacting factor 3)-like"/>
    <property type="match status" value="1"/>
</dbReference>
<name>A0A182WZB9_ANOQN</name>
<dbReference type="STRING" id="34691.A0A182WZB9"/>
<comment type="subcellular location">
    <subcellularLocation>
        <location evidence="1 9">Nucleus</location>
    </subcellularLocation>
</comment>
<keyword evidence="6 9" id="KW-0539">Nucleus</keyword>
<accession>A0A182WZB9</accession>
<dbReference type="InterPro" id="IPR016181">
    <property type="entry name" value="Acyl_CoA_acyltransferase"/>
</dbReference>
<dbReference type="Gene3D" id="1.10.10.10">
    <property type="entry name" value="Winged helix-like DNA-binding domain superfamily/Winged helix DNA-binding domain"/>
    <property type="match status" value="1"/>
</dbReference>
<feature type="binding site" evidence="7">
    <location>
        <position position="734"/>
    </location>
    <ligand>
        <name>a divalent metal cation</name>
        <dbReference type="ChEBI" id="CHEBI:60240"/>
        <label>1</label>
    </ligand>
</feature>
<evidence type="ECO:0000256" key="1">
    <source>
        <dbReference type="ARBA" id="ARBA00004123"/>
    </source>
</evidence>
<feature type="binding site" evidence="7">
    <location>
        <position position="607"/>
    </location>
    <ligand>
        <name>a divalent metal cation</name>
        <dbReference type="ChEBI" id="CHEBI:60240"/>
        <label>1</label>
    </ligand>
</feature>
<dbReference type="SUPFAM" id="SSF102705">
    <property type="entry name" value="NIF3 (NGG1p interacting factor 3)-like"/>
    <property type="match status" value="1"/>
</dbReference>
<dbReference type="Gene3D" id="2.30.30.140">
    <property type="match status" value="1"/>
</dbReference>
<dbReference type="Pfam" id="PF01853">
    <property type="entry name" value="MOZ_SAS"/>
    <property type="match status" value="1"/>
</dbReference>
<evidence type="ECO:0000256" key="10">
    <source>
        <dbReference type="SAM" id="MobiDB-lite"/>
    </source>
</evidence>
<evidence type="ECO:0000259" key="11">
    <source>
        <dbReference type="PROSITE" id="PS51726"/>
    </source>
</evidence>
<comment type="similarity">
    <text evidence="2">Belongs to the GTP cyclohydrolase I type 2/NIF3 family.</text>
</comment>
<dbReference type="Pfam" id="PF17772">
    <property type="entry name" value="zf-MYST"/>
    <property type="match status" value="1"/>
</dbReference>
<comment type="catalytic activity">
    <reaction evidence="9">
        <text>L-lysyl-[protein] + acetyl-CoA = N(6)-acetyl-L-lysyl-[protein] + CoA + H(+)</text>
        <dbReference type="Rhea" id="RHEA:45948"/>
        <dbReference type="Rhea" id="RHEA-COMP:9752"/>
        <dbReference type="Rhea" id="RHEA-COMP:10731"/>
        <dbReference type="ChEBI" id="CHEBI:15378"/>
        <dbReference type="ChEBI" id="CHEBI:29969"/>
        <dbReference type="ChEBI" id="CHEBI:57287"/>
        <dbReference type="ChEBI" id="CHEBI:57288"/>
        <dbReference type="ChEBI" id="CHEBI:61930"/>
        <dbReference type="EC" id="2.3.1.48"/>
    </reaction>
</comment>
<dbReference type="GO" id="GO:0006355">
    <property type="term" value="P:regulation of DNA-templated transcription"/>
    <property type="evidence" value="ECO:0007669"/>
    <property type="project" value="InterPro"/>
</dbReference>
<dbReference type="GO" id="GO:0140861">
    <property type="term" value="P:DNA repair-dependent chromatin remodeling"/>
    <property type="evidence" value="ECO:0007669"/>
    <property type="project" value="UniProtKB-ARBA"/>
</dbReference>
<protein>
    <recommendedName>
        <fullName evidence="9">Histone acetyltransferase</fullName>
        <ecNumber evidence="9">2.3.1.48</ecNumber>
    </recommendedName>
</protein>
<feature type="binding site" evidence="7">
    <location>
        <position position="730"/>
    </location>
    <ligand>
        <name>a divalent metal cation</name>
        <dbReference type="ChEBI" id="CHEBI:60240"/>
        <label>1</label>
    </ligand>
</feature>
<evidence type="ECO:0000313" key="12">
    <source>
        <dbReference type="EnsemblMetazoa" id="AQUA002885-PA"/>
    </source>
</evidence>
<proteinExistence type="inferred from homology"/>
<dbReference type="GO" id="GO:0035267">
    <property type="term" value="C:NuA4 histone acetyltransferase complex"/>
    <property type="evidence" value="ECO:0007669"/>
    <property type="project" value="TreeGrafter"/>
</dbReference>
<feature type="region of interest" description="Disordered" evidence="10">
    <location>
        <begin position="1"/>
        <end position="100"/>
    </location>
</feature>
<dbReference type="InterPro" id="IPR002678">
    <property type="entry name" value="DUF34/NIF3"/>
</dbReference>
<dbReference type="InterPro" id="IPR050603">
    <property type="entry name" value="MYST_HAT"/>
</dbReference>
<feature type="region of interest" description="Disordered" evidence="10">
    <location>
        <begin position="150"/>
        <end position="208"/>
    </location>
</feature>
<dbReference type="EnsemblMetazoa" id="AQUA002885-RA">
    <property type="protein sequence ID" value="AQUA002885-PA"/>
    <property type="gene ID" value="AQUA002885"/>
</dbReference>
<evidence type="ECO:0000256" key="7">
    <source>
        <dbReference type="PIRSR" id="PIRSR602678-1"/>
    </source>
</evidence>
<evidence type="ECO:0000256" key="5">
    <source>
        <dbReference type="ARBA" id="ARBA00022990"/>
    </source>
</evidence>
<dbReference type="FunFam" id="3.30.60.60:FF:000001">
    <property type="entry name" value="Histone acetyltransferase"/>
    <property type="match status" value="1"/>
</dbReference>
<dbReference type="CDD" id="cd04301">
    <property type="entry name" value="NAT_SF"/>
    <property type="match status" value="1"/>
</dbReference>
<feature type="compositionally biased region" description="Gly residues" evidence="10">
    <location>
        <begin position="29"/>
        <end position="40"/>
    </location>
</feature>
<evidence type="ECO:0000256" key="6">
    <source>
        <dbReference type="ARBA" id="ARBA00023242"/>
    </source>
</evidence>
<feature type="domain" description="MYST-type HAT" evidence="11">
    <location>
        <begin position="269"/>
        <end position="542"/>
    </location>
</feature>
<evidence type="ECO:0000256" key="2">
    <source>
        <dbReference type="ARBA" id="ARBA00006964"/>
    </source>
</evidence>
<dbReference type="Proteomes" id="UP000076407">
    <property type="component" value="Unassembled WGS sequence"/>
</dbReference>
<dbReference type="InterPro" id="IPR036069">
    <property type="entry name" value="DUF34/NIF3_sf"/>
</dbReference>
<dbReference type="SUPFAM" id="SSF54160">
    <property type="entry name" value="Chromo domain-like"/>
    <property type="match status" value="1"/>
</dbReference>
<dbReference type="InterPro" id="IPR016197">
    <property type="entry name" value="Chromo-like_dom_sf"/>
</dbReference>
<dbReference type="AlphaFoldDB" id="A0A182WZB9"/>
<organism evidence="12 13">
    <name type="scientific">Anopheles quadriannulatus</name>
    <name type="common">Mosquito</name>
    <dbReference type="NCBI Taxonomy" id="34691"/>
    <lineage>
        <taxon>Eukaryota</taxon>
        <taxon>Metazoa</taxon>
        <taxon>Ecdysozoa</taxon>
        <taxon>Arthropoda</taxon>
        <taxon>Hexapoda</taxon>
        <taxon>Insecta</taxon>
        <taxon>Pterygota</taxon>
        <taxon>Neoptera</taxon>
        <taxon>Endopterygota</taxon>
        <taxon>Diptera</taxon>
        <taxon>Nematocera</taxon>
        <taxon>Culicoidea</taxon>
        <taxon>Culicidae</taxon>
        <taxon>Anophelinae</taxon>
        <taxon>Anopheles</taxon>
    </lineage>
</organism>
<dbReference type="InterPro" id="IPR002717">
    <property type="entry name" value="HAT_MYST-type"/>
</dbReference>
<evidence type="ECO:0000256" key="9">
    <source>
        <dbReference type="RuleBase" id="RU361211"/>
    </source>
</evidence>
<dbReference type="FunFam" id="3.40.630.30:FF:000002">
    <property type="entry name" value="Histone acetyltransferase"/>
    <property type="match status" value="1"/>
</dbReference>
<dbReference type="NCBIfam" id="TIGR00486">
    <property type="entry name" value="YbgI_SA1388"/>
    <property type="match status" value="1"/>
</dbReference>
<dbReference type="Gene3D" id="3.40.630.30">
    <property type="match status" value="1"/>
</dbReference>
<evidence type="ECO:0000313" key="13">
    <source>
        <dbReference type="Proteomes" id="UP000076407"/>
    </source>
</evidence>